<dbReference type="AlphaFoldDB" id="K1QXQ7"/>
<dbReference type="EMBL" id="JH816866">
    <property type="protein sequence ID" value="EKC41692.1"/>
    <property type="molecule type" value="Genomic_DNA"/>
</dbReference>
<sequence>MRMLATIVFAVSFLVYGIVGKTLETENRVKLQCHIKKYDLDSDSLVTKEEFLTVTQGFKKMNPNTDYLESKRQNLVLGDQTLETEELKDVDPSLIKTGIFNHCRRLRCVAFCDIDIIW</sequence>
<organism evidence="1">
    <name type="scientific">Magallana gigas</name>
    <name type="common">Pacific oyster</name>
    <name type="synonym">Crassostrea gigas</name>
    <dbReference type="NCBI Taxonomy" id="29159"/>
    <lineage>
        <taxon>Eukaryota</taxon>
        <taxon>Metazoa</taxon>
        <taxon>Spiralia</taxon>
        <taxon>Lophotrochozoa</taxon>
        <taxon>Mollusca</taxon>
        <taxon>Bivalvia</taxon>
        <taxon>Autobranchia</taxon>
        <taxon>Pteriomorphia</taxon>
        <taxon>Ostreida</taxon>
        <taxon>Ostreoidea</taxon>
        <taxon>Ostreidae</taxon>
        <taxon>Magallana</taxon>
    </lineage>
</organism>
<proteinExistence type="predicted"/>
<name>K1QXQ7_MAGGI</name>
<dbReference type="InterPro" id="IPR002048">
    <property type="entry name" value="EF_hand_dom"/>
</dbReference>
<gene>
    <name evidence="1" type="ORF">CGI_10028438</name>
</gene>
<evidence type="ECO:0000313" key="1">
    <source>
        <dbReference type="EMBL" id="EKC41692.1"/>
    </source>
</evidence>
<dbReference type="HOGENOM" id="CLU_2075391_0_0_1"/>
<dbReference type="InParanoid" id="K1QXQ7"/>
<accession>K1QXQ7</accession>
<protein>
    <submittedName>
        <fullName evidence="1">Uncharacterized protein</fullName>
    </submittedName>
</protein>
<dbReference type="GO" id="GO:0005509">
    <property type="term" value="F:calcium ion binding"/>
    <property type="evidence" value="ECO:0007669"/>
    <property type="project" value="InterPro"/>
</dbReference>
<dbReference type="PROSITE" id="PS50222">
    <property type="entry name" value="EF_HAND_2"/>
    <property type="match status" value="1"/>
</dbReference>
<reference evidence="1" key="1">
    <citation type="journal article" date="2012" name="Nature">
        <title>The oyster genome reveals stress adaptation and complexity of shell formation.</title>
        <authorList>
            <person name="Zhang G."/>
            <person name="Fang X."/>
            <person name="Guo X."/>
            <person name="Li L."/>
            <person name="Luo R."/>
            <person name="Xu F."/>
            <person name="Yang P."/>
            <person name="Zhang L."/>
            <person name="Wang X."/>
            <person name="Qi H."/>
            <person name="Xiong Z."/>
            <person name="Que H."/>
            <person name="Xie Y."/>
            <person name="Holland P.W."/>
            <person name="Paps J."/>
            <person name="Zhu Y."/>
            <person name="Wu F."/>
            <person name="Chen Y."/>
            <person name="Wang J."/>
            <person name="Peng C."/>
            <person name="Meng J."/>
            <person name="Yang L."/>
            <person name="Liu J."/>
            <person name="Wen B."/>
            <person name="Zhang N."/>
            <person name="Huang Z."/>
            <person name="Zhu Q."/>
            <person name="Feng Y."/>
            <person name="Mount A."/>
            <person name="Hedgecock D."/>
            <person name="Xu Z."/>
            <person name="Liu Y."/>
            <person name="Domazet-Loso T."/>
            <person name="Du Y."/>
            <person name="Sun X."/>
            <person name="Zhang S."/>
            <person name="Liu B."/>
            <person name="Cheng P."/>
            <person name="Jiang X."/>
            <person name="Li J."/>
            <person name="Fan D."/>
            <person name="Wang W."/>
            <person name="Fu W."/>
            <person name="Wang T."/>
            <person name="Wang B."/>
            <person name="Zhang J."/>
            <person name="Peng Z."/>
            <person name="Li Y."/>
            <person name="Li N."/>
            <person name="Wang J."/>
            <person name="Chen M."/>
            <person name="He Y."/>
            <person name="Tan F."/>
            <person name="Song X."/>
            <person name="Zheng Q."/>
            <person name="Huang R."/>
            <person name="Yang H."/>
            <person name="Du X."/>
            <person name="Chen L."/>
            <person name="Yang M."/>
            <person name="Gaffney P.M."/>
            <person name="Wang S."/>
            <person name="Luo L."/>
            <person name="She Z."/>
            <person name="Ming Y."/>
            <person name="Huang W."/>
            <person name="Zhang S."/>
            <person name="Huang B."/>
            <person name="Zhang Y."/>
            <person name="Qu T."/>
            <person name="Ni P."/>
            <person name="Miao G."/>
            <person name="Wang J."/>
            <person name="Wang Q."/>
            <person name="Steinberg C.E."/>
            <person name="Wang H."/>
            <person name="Li N."/>
            <person name="Qian L."/>
            <person name="Zhang G."/>
            <person name="Li Y."/>
            <person name="Yang H."/>
            <person name="Liu X."/>
            <person name="Wang J."/>
            <person name="Yin Y."/>
            <person name="Wang J."/>
        </authorList>
    </citation>
    <scope>NUCLEOTIDE SEQUENCE [LARGE SCALE GENOMIC DNA]</scope>
    <source>
        <strain evidence="1">05x7-T-G4-1.051#20</strain>
    </source>
</reference>